<dbReference type="Proteomes" id="UP000677436">
    <property type="component" value="Chromosome"/>
</dbReference>
<feature type="domain" description="Amine oxidase" evidence="1">
    <location>
        <begin position="5"/>
        <end position="72"/>
    </location>
</feature>
<proteinExistence type="predicted"/>
<dbReference type="Pfam" id="PF01593">
    <property type="entry name" value="Amino_oxidase"/>
    <property type="match status" value="1"/>
</dbReference>
<dbReference type="InterPro" id="IPR002937">
    <property type="entry name" value="Amino_oxidase"/>
</dbReference>
<accession>A0A8D5UG70</accession>
<dbReference type="Gene3D" id="1.10.10.1620">
    <property type="match status" value="1"/>
</dbReference>
<dbReference type="KEGG" id="pabs:JIR001_27590"/>
<dbReference type="EMBL" id="AP024601">
    <property type="protein sequence ID" value="BCU82976.1"/>
    <property type="molecule type" value="Genomic_DNA"/>
</dbReference>
<dbReference type="GO" id="GO:0016491">
    <property type="term" value="F:oxidoreductase activity"/>
    <property type="evidence" value="ECO:0007669"/>
    <property type="project" value="InterPro"/>
</dbReference>
<evidence type="ECO:0000259" key="1">
    <source>
        <dbReference type="Pfam" id="PF01593"/>
    </source>
</evidence>
<dbReference type="AlphaFoldDB" id="A0A8D5UG70"/>
<dbReference type="InterPro" id="IPR036188">
    <property type="entry name" value="FAD/NAD-bd_sf"/>
</dbReference>
<sequence>MKKAPPTGAVQSWDLDPYFKGAFSMFKPYLETGLFPNIPVPERVHFADEHTSLTHAWIQKAIESGIRVALEVNDLPGNDQFKKSNVSSSNP</sequence>
<name>A0A8D5UG70_9BACL</name>
<reference evidence="2" key="1">
    <citation type="journal article" date="2013" name="Int. J. Syst. Evol. Microbiol.">
        <title>Polycladomyces abyssicola gen. nov., sp. nov., a thermophilic filamentous bacterium isolated from hemipelagic sediment.</title>
        <authorList>
            <person name="Tsubouchi T."/>
            <person name="Shimane Y."/>
            <person name="Mori K."/>
            <person name="Usui K."/>
            <person name="Hiraki T."/>
            <person name="Tame A."/>
            <person name="Uematsu K."/>
            <person name="Maruyama T."/>
            <person name="Hatada Y."/>
        </authorList>
    </citation>
    <scope>NUCLEOTIDE SEQUENCE</scope>
    <source>
        <strain evidence="2">JIR-001</strain>
    </source>
</reference>
<evidence type="ECO:0000313" key="3">
    <source>
        <dbReference type="Proteomes" id="UP000677436"/>
    </source>
</evidence>
<keyword evidence="3" id="KW-1185">Reference proteome</keyword>
<protein>
    <recommendedName>
        <fullName evidence="1">Amine oxidase domain-containing protein</fullName>
    </recommendedName>
</protein>
<dbReference type="SUPFAM" id="SSF51905">
    <property type="entry name" value="FAD/NAD(P)-binding domain"/>
    <property type="match status" value="1"/>
</dbReference>
<organism evidence="2 3">
    <name type="scientific">Polycladomyces abyssicola</name>
    <dbReference type="NCBI Taxonomy" id="1125966"/>
    <lineage>
        <taxon>Bacteria</taxon>
        <taxon>Bacillati</taxon>
        <taxon>Bacillota</taxon>
        <taxon>Bacilli</taxon>
        <taxon>Bacillales</taxon>
        <taxon>Thermoactinomycetaceae</taxon>
        <taxon>Polycladomyces</taxon>
    </lineage>
</organism>
<reference evidence="2" key="2">
    <citation type="journal article" date="2021" name="Microbiol. Resour. Announc.">
        <title>Complete Genome Sequence of Polycladomyces abyssicola JIR-001T, Isolated from Hemipelagic Sediment in Deep Seawater.</title>
        <authorList>
            <person name="Tsubouchi T."/>
            <person name="Kaneko Y."/>
        </authorList>
    </citation>
    <scope>NUCLEOTIDE SEQUENCE</scope>
    <source>
        <strain evidence="2">JIR-001</strain>
    </source>
</reference>
<gene>
    <name evidence="2" type="ORF">JIR001_27590</name>
</gene>
<evidence type="ECO:0000313" key="2">
    <source>
        <dbReference type="EMBL" id="BCU82976.1"/>
    </source>
</evidence>